<evidence type="ECO:0000256" key="3">
    <source>
        <dbReference type="ARBA" id="ARBA00023002"/>
    </source>
</evidence>
<name>A0ABQ8G4Z2_9PEZI</name>
<dbReference type="InterPro" id="IPR044861">
    <property type="entry name" value="IPNS-like_FE2OG_OXY"/>
</dbReference>
<keyword evidence="8" id="KW-1185">Reference proteome</keyword>
<protein>
    <recommendedName>
        <fullName evidence="6">Fe2OG dioxygenase domain-containing protein</fullName>
    </recommendedName>
</protein>
<dbReference type="Pfam" id="PF03171">
    <property type="entry name" value="2OG-FeII_Oxy"/>
    <property type="match status" value="1"/>
</dbReference>
<dbReference type="PANTHER" id="PTHR10209">
    <property type="entry name" value="OXIDOREDUCTASE, 2OG-FE II OXYGENASE FAMILY PROTEIN"/>
    <property type="match status" value="1"/>
</dbReference>
<reference evidence="7 8" key="1">
    <citation type="journal article" date="2021" name="Nat. Commun.">
        <title>Genetic determinants of endophytism in the Arabidopsis root mycobiome.</title>
        <authorList>
            <person name="Mesny F."/>
            <person name="Miyauchi S."/>
            <person name="Thiergart T."/>
            <person name="Pickel B."/>
            <person name="Atanasova L."/>
            <person name="Karlsson M."/>
            <person name="Huettel B."/>
            <person name="Barry K.W."/>
            <person name="Haridas S."/>
            <person name="Chen C."/>
            <person name="Bauer D."/>
            <person name="Andreopoulos W."/>
            <person name="Pangilinan J."/>
            <person name="LaButti K."/>
            <person name="Riley R."/>
            <person name="Lipzen A."/>
            <person name="Clum A."/>
            <person name="Drula E."/>
            <person name="Henrissat B."/>
            <person name="Kohler A."/>
            <person name="Grigoriev I.V."/>
            <person name="Martin F.M."/>
            <person name="Hacquard S."/>
        </authorList>
    </citation>
    <scope>NUCLEOTIDE SEQUENCE [LARGE SCALE GENOMIC DNA]</scope>
    <source>
        <strain evidence="7 8">MPI-SDFR-AT-0080</strain>
    </source>
</reference>
<dbReference type="Proteomes" id="UP000774617">
    <property type="component" value="Unassembled WGS sequence"/>
</dbReference>
<dbReference type="Gene3D" id="2.60.120.330">
    <property type="entry name" value="B-lactam Antibiotic, Isopenicillin N Synthase, Chain"/>
    <property type="match status" value="1"/>
</dbReference>
<dbReference type="InterPro" id="IPR026992">
    <property type="entry name" value="DIOX_N"/>
</dbReference>
<evidence type="ECO:0000256" key="2">
    <source>
        <dbReference type="ARBA" id="ARBA00022723"/>
    </source>
</evidence>
<comment type="similarity">
    <text evidence="1 5">Belongs to the iron/ascorbate-dependent oxidoreductase family.</text>
</comment>
<gene>
    <name evidence="7" type="ORF">B0J12DRAFT_757535</name>
</gene>
<dbReference type="SUPFAM" id="SSF51197">
    <property type="entry name" value="Clavaminate synthase-like"/>
    <property type="match status" value="1"/>
</dbReference>
<keyword evidence="3 5" id="KW-0560">Oxidoreductase</keyword>
<evidence type="ECO:0000313" key="8">
    <source>
        <dbReference type="Proteomes" id="UP000774617"/>
    </source>
</evidence>
<feature type="domain" description="Fe2OG dioxygenase" evidence="6">
    <location>
        <begin position="214"/>
        <end position="328"/>
    </location>
</feature>
<keyword evidence="4 5" id="KW-0408">Iron</keyword>
<evidence type="ECO:0000256" key="5">
    <source>
        <dbReference type="RuleBase" id="RU003682"/>
    </source>
</evidence>
<evidence type="ECO:0000259" key="6">
    <source>
        <dbReference type="PROSITE" id="PS51471"/>
    </source>
</evidence>
<evidence type="ECO:0000256" key="4">
    <source>
        <dbReference type="ARBA" id="ARBA00023004"/>
    </source>
</evidence>
<dbReference type="InterPro" id="IPR027443">
    <property type="entry name" value="IPNS-like_sf"/>
</dbReference>
<organism evidence="7 8">
    <name type="scientific">Macrophomina phaseolina</name>
    <dbReference type="NCBI Taxonomy" id="35725"/>
    <lineage>
        <taxon>Eukaryota</taxon>
        <taxon>Fungi</taxon>
        <taxon>Dikarya</taxon>
        <taxon>Ascomycota</taxon>
        <taxon>Pezizomycotina</taxon>
        <taxon>Dothideomycetes</taxon>
        <taxon>Dothideomycetes incertae sedis</taxon>
        <taxon>Botryosphaeriales</taxon>
        <taxon>Botryosphaeriaceae</taxon>
        <taxon>Macrophomina</taxon>
    </lineage>
</organism>
<evidence type="ECO:0000313" key="7">
    <source>
        <dbReference type="EMBL" id="KAH7045136.1"/>
    </source>
</evidence>
<sequence length="365" mass="40797">MTSITHTETAPPLGFTRLAMRSYEGISYRLVSTNPPRECTPEEIPIIDLDGIFKDDLEARKAVAREMLSAAENSGFFYIKNHRIPEDVVTNTLVMGKDFFSLPVEEKRKVSSDVSSYGYDGLRERRTNPFSSADKRESYHFHYKPEFDPLHSTNPAAVPEKVLAHLPADDALIWSHLQPAGFRAALVTHWQHCLTLARRLIRVLALALSLPETHFDSVTTYPGADLAVNYYPGHDDGGDDTDDAHAEVGIGAHTDLQILTLLYQQADGLQVLNARDEWVRAPPVAGTLVVNVGDFLMRLTNGRLRSTVHRVIQRGRGERFSVPFFFGFNFDEKLGVLPTCVDEAHPAKYEPVTCGELIAKRLALK</sequence>
<evidence type="ECO:0000256" key="1">
    <source>
        <dbReference type="ARBA" id="ARBA00008056"/>
    </source>
</evidence>
<dbReference type="PROSITE" id="PS51471">
    <property type="entry name" value="FE2OG_OXY"/>
    <property type="match status" value="1"/>
</dbReference>
<keyword evidence="2 5" id="KW-0479">Metal-binding</keyword>
<dbReference type="PRINTS" id="PR00682">
    <property type="entry name" value="IPNSYNTHASE"/>
</dbReference>
<accession>A0ABQ8G4Z2</accession>
<dbReference type="InterPro" id="IPR005123">
    <property type="entry name" value="Oxoglu/Fe-dep_dioxygenase_dom"/>
</dbReference>
<dbReference type="EMBL" id="JAGTJR010000019">
    <property type="protein sequence ID" value="KAH7045136.1"/>
    <property type="molecule type" value="Genomic_DNA"/>
</dbReference>
<comment type="caution">
    <text evidence="7">The sequence shown here is derived from an EMBL/GenBank/DDBJ whole genome shotgun (WGS) entry which is preliminary data.</text>
</comment>
<dbReference type="PANTHER" id="PTHR10209:SF881">
    <property type="entry name" value="FI07970P-RELATED"/>
    <property type="match status" value="1"/>
</dbReference>
<dbReference type="Pfam" id="PF14226">
    <property type="entry name" value="DIOX_N"/>
    <property type="match status" value="1"/>
</dbReference>
<proteinExistence type="inferred from homology"/>